<keyword evidence="2" id="KW-1185">Reference proteome</keyword>
<evidence type="ECO:0000313" key="1">
    <source>
        <dbReference type="EMBL" id="KAI9195646.1"/>
    </source>
</evidence>
<proteinExistence type="predicted"/>
<protein>
    <submittedName>
        <fullName evidence="1">Uncharacterized protein</fullName>
    </submittedName>
</protein>
<reference evidence="1" key="1">
    <citation type="journal article" date="2022" name="Plant J.">
        <title>Strategies of tolerance reflected in two North American maple genomes.</title>
        <authorList>
            <person name="McEvoy S.L."/>
            <person name="Sezen U.U."/>
            <person name="Trouern-Trend A."/>
            <person name="McMahon S.M."/>
            <person name="Schaberg P.G."/>
            <person name="Yang J."/>
            <person name="Wegrzyn J.L."/>
            <person name="Swenson N.G."/>
        </authorList>
    </citation>
    <scope>NUCLEOTIDE SEQUENCE</scope>
    <source>
        <strain evidence="1">91603</strain>
    </source>
</reference>
<gene>
    <name evidence="1" type="ORF">LWI28_016903</name>
</gene>
<reference evidence="1" key="2">
    <citation type="submission" date="2023-02" db="EMBL/GenBank/DDBJ databases">
        <authorList>
            <person name="Swenson N.G."/>
            <person name="Wegrzyn J.L."/>
            <person name="Mcevoy S.L."/>
        </authorList>
    </citation>
    <scope>NUCLEOTIDE SEQUENCE</scope>
    <source>
        <strain evidence="1">91603</strain>
        <tissue evidence="1">Leaf</tissue>
    </source>
</reference>
<dbReference type="Proteomes" id="UP001064489">
    <property type="component" value="Chromosome 1"/>
</dbReference>
<dbReference type="EMBL" id="JAJSOW010000003">
    <property type="protein sequence ID" value="KAI9195646.1"/>
    <property type="molecule type" value="Genomic_DNA"/>
</dbReference>
<evidence type="ECO:0000313" key="2">
    <source>
        <dbReference type="Proteomes" id="UP001064489"/>
    </source>
</evidence>
<organism evidence="1 2">
    <name type="scientific">Acer negundo</name>
    <name type="common">Box elder</name>
    <dbReference type="NCBI Taxonomy" id="4023"/>
    <lineage>
        <taxon>Eukaryota</taxon>
        <taxon>Viridiplantae</taxon>
        <taxon>Streptophyta</taxon>
        <taxon>Embryophyta</taxon>
        <taxon>Tracheophyta</taxon>
        <taxon>Spermatophyta</taxon>
        <taxon>Magnoliopsida</taxon>
        <taxon>eudicotyledons</taxon>
        <taxon>Gunneridae</taxon>
        <taxon>Pentapetalae</taxon>
        <taxon>rosids</taxon>
        <taxon>malvids</taxon>
        <taxon>Sapindales</taxon>
        <taxon>Sapindaceae</taxon>
        <taxon>Hippocastanoideae</taxon>
        <taxon>Acereae</taxon>
        <taxon>Acer</taxon>
    </lineage>
</organism>
<accession>A0AAD5JM23</accession>
<comment type="caution">
    <text evidence="1">The sequence shown here is derived from an EMBL/GenBank/DDBJ whole genome shotgun (WGS) entry which is preliminary data.</text>
</comment>
<sequence>MPRFFLFGCPDPETSITIRDISGADIAYGRVTFSLSSWTNEEEEKFGIANPFPPPSPANLVLQKAKKPLQFVNPDGGGCNDDDRDLPLMVSDLDNGHLGFVLRCLLKLLVGVVTTYSPTVTNNN</sequence>
<dbReference type="AlphaFoldDB" id="A0AAD5JM23"/>
<name>A0AAD5JM23_ACENE</name>